<protein>
    <submittedName>
        <fullName evidence="4">NifZ family protein</fullName>
    </submittedName>
</protein>
<comment type="similarity">
    <text evidence="1">Belongs to the NifZ family.</text>
</comment>
<dbReference type="RefSeq" id="WP_002706970.1">
    <property type="nucleotide sequence ID" value="NZ_JH651384.1"/>
</dbReference>
<keyword evidence="5" id="KW-1185">Reference proteome</keyword>
<accession>A0A656H9Y2</accession>
<sequence>MRPRFDFGDQVRVIRNVRDDGTFPGANIGNLLVRRGSVGYVRDVGTFLQDQLIYSVHFFDQQKMIGCREEELISADDPWNPSQFEFREKVTPTVKLEINGELIANPGDVGQVLKVLRDLPGGVAYHVRFPGRTLQIPEKLLDPAPADAPDLTDLPDEEDTDA</sequence>
<dbReference type="OrthoDB" id="9801083at2"/>
<name>A0A656H9Y2_THINJ</name>
<organism evidence="4 5">
    <name type="scientific">Thiothrix nivea (strain ATCC 35100 / DSM 5205 / JP2)</name>
    <dbReference type="NCBI Taxonomy" id="870187"/>
    <lineage>
        <taxon>Bacteria</taxon>
        <taxon>Pseudomonadati</taxon>
        <taxon>Pseudomonadota</taxon>
        <taxon>Gammaproteobacteria</taxon>
        <taxon>Thiotrichales</taxon>
        <taxon>Thiotrichaceae</taxon>
        <taxon>Thiothrix</taxon>
    </lineage>
</organism>
<feature type="compositionally biased region" description="Acidic residues" evidence="3">
    <location>
        <begin position="153"/>
        <end position="162"/>
    </location>
</feature>
<evidence type="ECO:0000256" key="3">
    <source>
        <dbReference type="SAM" id="MobiDB-lite"/>
    </source>
</evidence>
<feature type="compositionally biased region" description="Low complexity" evidence="3">
    <location>
        <begin position="142"/>
        <end position="152"/>
    </location>
</feature>
<dbReference type="AlphaFoldDB" id="A0A656H9Y2"/>
<evidence type="ECO:0000313" key="5">
    <source>
        <dbReference type="Proteomes" id="UP000005317"/>
    </source>
</evidence>
<proteinExistence type="inferred from homology"/>
<keyword evidence="2" id="KW-0535">Nitrogen fixation</keyword>
<evidence type="ECO:0000256" key="1">
    <source>
        <dbReference type="ARBA" id="ARBA00008027"/>
    </source>
</evidence>
<evidence type="ECO:0000313" key="4">
    <source>
        <dbReference type="EMBL" id="EIJ33007.1"/>
    </source>
</evidence>
<dbReference type="Proteomes" id="UP000005317">
    <property type="component" value="Unassembled WGS sequence"/>
</dbReference>
<reference evidence="5" key="1">
    <citation type="journal article" date="2011" name="Stand. Genomic Sci.">
        <title>Genome sequence of the filamentous, gliding Thiothrix nivea neotype strain (JP2(T)).</title>
        <authorList>
            <person name="Lapidus A."/>
            <person name="Nolan M."/>
            <person name="Lucas S."/>
            <person name="Glavina Del Rio T."/>
            <person name="Tice H."/>
            <person name="Cheng J.F."/>
            <person name="Tapia R."/>
            <person name="Han C."/>
            <person name="Goodwin L."/>
            <person name="Pitluck S."/>
            <person name="Liolios K."/>
            <person name="Pagani I."/>
            <person name="Ivanova N."/>
            <person name="Huntemann M."/>
            <person name="Mavromatis K."/>
            <person name="Mikhailova N."/>
            <person name="Pati A."/>
            <person name="Chen A."/>
            <person name="Palaniappan K."/>
            <person name="Land M."/>
            <person name="Brambilla E.M."/>
            <person name="Rohde M."/>
            <person name="Abt B."/>
            <person name="Verbarg S."/>
            <person name="Goker M."/>
            <person name="Bristow J."/>
            <person name="Eisen J.A."/>
            <person name="Markowitz V."/>
            <person name="Hugenholtz P."/>
            <person name="Kyrpides N.C."/>
            <person name="Klenk H.P."/>
            <person name="Woyke T."/>
        </authorList>
    </citation>
    <scope>NUCLEOTIDE SEQUENCE [LARGE SCALE GENOMIC DNA]</scope>
    <source>
        <strain evidence="5">ATCC 35100 / DSM 5205 / JP2</strain>
    </source>
</reference>
<dbReference type="EMBL" id="JH651384">
    <property type="protein sequence ID" value="EIJ33007.1"/>
    <property type="molecule type" value="Genomic_DNA"/>
</dbReference>
<dbReference type="Pfam" id="PF04319">
    <property type="entry name" value="NifZ"/>
    <property type="match status" value="1"/>
</dbReference>
<feature type="region of interest" description="Disordered" evidence="3">
    <location>
        <begin position="140"/>
        <end position="162"/>
    </location>
</feature>
<dbReference type="GO" id="GO:0009399">
    <property type="term" value="P:nitrogen fixation"/>
    <property type="evidence" value="ECO:0007669"/>
    <property type="project" value="InterPro"/>
</dbReference>
<dbReference type="InterPro" id="IPR007415">
    <property type="entry name" value="Nitrogenase_MoFe_mat_NifZ"/>
</dbReference>
<gene>
    <name evidence="4" type="ORF">Thini_0352</name>
</gene>
<evidence type="ECO:0000256" key="2">
    <source>
        <dbReference type="ARBA" id="ARBA00023231"/>
    </source>
</evidence>